<dbReference type="EMBL" id="MN741017">
    <property type="protein sequence ID" value="QHU22758.1"/>
    <property type="molecule type" value="Genomic_DNA"/>
</dbReference>
<reference evidence="2" key="1">
    <citation type="journal article" date="2020" name="Nature">
        <title>Giant virus diversity and host interactions through global metagenomics.</title>
        <authorList>
            <person name="Schulz F."/>
            <person name="Roux S."/>
            <person name="Paez-Espino D."/>
            <person name="Jungbluth S."/>
            <person name="Walsh D.A."/>
            <person name="Denef V.J."/>
            <person name="McMahon K.D."/>
            <person name="Konstantinidis K.T."/>
            <person name="Eloe-Fadrosh E.A."/>
            <person name="Kyrpides N.C."/>
            <person name="Woyke T."/>
        </authorList>
    </citation>
    <scope>NUCLEOTIDE SEQUENCE</scope>
    <source>
        <strain evidence="2">GVMAG-S-ERX555907-63</strain>
    </source>
</reference>
<evidence type="ECO:0000259" key="1">
    <source>
        <dbReference type="PROSITE" id="PS50089"/>
    </source>
</evidence>
<dbReference type="SUPFAM" id="SSF57850">
    <property type="entry name" value="RING/U-box"/>
    <property type="match status" value="1"/>
</dbReference>
<dbReference type="Gene3D" id="3.30.40.10">
    <property type="entry name" value="Zinc/RING finger domain, C3HC4 (zinc finger)"/>
    <property type="match status" value="1"/>
</dbReference>
<dbReference type="InterPro" id="IPR001841">
    <property type="entry name" value="Znf_RING"/>
</dbReference>
<dbReference type="PROSITE" id="PS50089">
    <property type="entry name" value="ZF_RING_2"/>
    <property type="match status" value="1"/>
</dbReference>
<dbReference type="GO" id="GO:0008270">
    <property type="term" value="F:zinc ion binding"/>
    <property type="evidence" value="ECO:0007669"/>
    <property type="project" value="UniProtKB-KW"/>
</dbReference>
<dbReference type="AlphaFoldDB" id="A0A6C0L2P4"/>
<dbReference type="InterPro" id="IPR013083">
    <property type="entry name" value="Znf_RING/FYVE/PHD"/>
</dbReference>
<dbReference type="PANTHER" id="PTHR22996:SF0">
    <property type="entry name" value="RE60872P-RELATED"/>
    <property type="match status" value="1"/>
</dbReference>
<protein>
    <recommendedName>
        <fullName evidence="1">RING-type domain-containing protein</fullName>
    </recommendedName>
</protein>
<dbReference type="PANTHER" id="PTHR22996">
    <property type="entry name" value="MAHOGUNIN"/>
    <property type="match status" value="1"/>
</dbReference>
<dbReference type="InterPro" id="IPR045194">
    <property type="entry name" value="MGRN1/RNF157-like"/>
</dbReference>
<name>A0A6C0L2P4_9ZZZZ</name>
<dbReference type="GO" id="GO:0016567">
    <property type="term" value="P:protein ubiquitination"/>
    <property type="evidence" value="ECO:0007669"/>
    <property type="project" value="TreeGrafter"/>
</dbReference>
<accession>A0A6C0L2P4</accession>
<dbReference type="GO" id="GO:0061630">
    <property type="term" value="F:ubiquitin protein ligase activity"/>
    <property type="evidence" value="ECO:0007669"/>
    <property type="project" value="UniProtKB-EC"/>
</dbReference>
<sequence>MSHIILKCVREGSKIRVKFHTYVAEDGKRYSDAYNNNYNCRFRKDLREVGKYYKILPQDLKITNRGNSVPFYSVKSTNVQIVNVLDTINVYKVSECIICMTNNTNITITPCGHHCMCAECYEQMRHRTNMCPLCRVTIEQAIIN</sequence>
<dbReference type="SMART" id="SM00184">
    <property type="entry name" value="RING"/>
    <property type="match status" value="1"/>
</dbReference>
<evidence type="ECO:0000313" key="2">
    <source>
        <dbReference type="EMBL" id="QHU22758.1"/>
    </source>
</evidence>
<organism evidence="2">
    <name type="scientific">viral metagenome</name>
    <dbReference type="NCBI Taxonomy" id="1070528"/>
    <lineage>
        <taxon>unclassified sequences</taxon>
        <taxon>metagenomes</taxon>
        <taxon>organismal metagenomes</taxon>
    </lineage>
</organism>
<proteinExistence type="predicted"/>
<dbReference type="Pfam" id="PF13920">
    <property type="entry name" value="zf-C3HC4_3"/>
    <property type="match status" value="1"/>
</dbReference>
<feature type="domain" description="RING-type" evidence="1">
    <location>
        <begin position="96"/>
        <end position="135"/>
    </location>
</feature>